<organism evidence="1 2">
    <name type="scientific">Portunus trituberculatus</name>
    <name type="common">Swimming crab</name>
    <name type="synonym">Neptunus trituberculatus</name>
    <dbReference type="NCBI Taxonomy" id="210409"/>
    <lineage>
        <taxon>Eukaryota</taxon>
        <taxon>Metazoa</taxon>
        <taxon>Ecdysozoa</taxon>
        <taxon>Arthropoda</taxon>
        <taxon>Crustacea</taxon>
        <taxon>Multicrustacea</taxon>
        <taxon>Malacostraca</taxon>
        <taxon>Eumalacostraca</taxon>
        <taxon>Eucarida</taxon>
        <taxon>Decapoda</taxon>
        <taxon>Pleocyemata</taxon>
        <taxon>Brachyura</taxon>
        <taxon>Eubrachyura</taxon>
        <taxon>Portunoidea</taxon>
        <taxon>Portunidae</taxon>
        <taxon>Portuninae</taxon>
        <taxon>Portunus</taxon>
    </lineage>
</organism>
<protein>
    <submittedName>
        <fullName evidence="1">Uncharacterized protein</fullName>
    </submittedName>
</protein>
<accession>A0A5B7CL14</accession>
<dbReference type="EMBL" id="VSRR010000054">
    <property type="protein sequence ID" value="MPC09086.1"/>
    <property type="molecule type" value="Genomic_DNA"/>
</dbReference>
<proteinExistence type="predicted"/>
<reference evidence="1 2" key="1">
    <citation type="submission" date="2019-05" db="EMBL/GenBank/DDBJ databases">
        <title>Another draft genome of Portunus trituberculatus and its Hox gene families provides insights of decapod evolution.</title>
        <authorList>
            <person name="Jeong J.-H."/>
            <person name="Song I."/>
            <person name="Kim S."/>
            <person name="Choi T."/>
            <person name="Kim D."/>
            <person name="Ryu S."/>
            <person name="Kim W."/>
        </authorList>
    </citation>
    <scope>NUCLEOTIDE SEQUENCE [LARGE SCALE GENOMIC DNA]</scope>
    <source>
        <tissue evidence="1">Muscle</tissue>
    </source>
</reference>
<name>A0A5B7CL14_PORTR</name>
<dbReference type="Proteomes" id="UP000324222">
    <property type="component" value="Unassembled WGS sequence"/>
</dbReference>
<dbReference type="AlphaFoldDB" id="A0A5B7CL14"/>
<gene>
    <name evidence="1" type="ORF">E2C01_001689</name>
</gene>
<keyword evidence="2" id="KW-1185">Reference proteome</keyword>
<evidence type="ECO:0000313" key="1">
    <source>
        <dbReference type="EMBL" id="MPC09086.1"/>
    </source>
</evidence>
<evidence type="ECO:0000313" key="2">
    <source>
        <dbReference type="Proteomes" id="UP000324222"/>
    </source>
</evidence>
<comment type="caution">
    <text evidence="1">The sequence shown here is derived from an EMBL/GenBank/DDBJ whole genome shotgun (WGS) entry which is preliminary data.</text>
</comment>
<sequence length="106" mass="11550">MVECAASPMHLWRRGDVDAARSSGGKALRHVLAASQQPRAIWRRGGDTEAGGAAWRERGAAIKCLKSLTKDAEGRYEAVSCPPVRSQLEGGRKELRQLSSIFVFLT</sequence>